<accession>A0A286H5Z8</accession>
<feature type="region of interest" description="Disordered" evidence="1">
    <location>
        <begin position="1"/>
        <end position="50"/>
    </location>
</feature>
<evidence type="ECO:0000313" key="2">
    <source>
        <dbReference type="EMBL" id="SOE03198.1"/>
    </source>
</evidence>
<name>A0A286H5Z8_9ACTN</name>
<evidence type="ECO:0000256" key="1">
    <source>
        <dbReference type="SAM" id="MobiDB-lite"/>
    </source>
</evidence>
<gene>
    <name evidence="2" type="ORF">SAMN06272739_4033</name>
</gene>
<reference evidence="3" key="1">
    <citation type="submission" date="2017-09" db="EMBL/GenBank/DDBJ databases">
        <authorList>
            <person name="Varghese N."/>
            <person name="Submissions S."/>
        </authorList>
    </citation>
    <scope>NUCLEOTIDE SEQUENCE [LARGE SCALE GENOMIC DNA]</scope>
    <source>
        <strain evidence="3">DSM 44270</strain>
    </source>
</reference>
<keyword evidence="3" id="KW-1185">Reference proteome</keyword>
<organism evidence="2 3">
    <name type="scientific">Blastococcus haudaquaticus</name>
    <dbReference type="NCBI Taxonomy" id="1938745"/>
    <lineage>
        <taxon>Bacteria</taxon>
        <taxon>Bacillati</taxon>
        <taxon>Actinomycetota</taxon>
        <taxon>Actinomycetes</taxon>
        <taxon>Geodermatophilales</taxon>
        <taxon>Geodermatophilaceae</taxon>
        <taxon>Blastococcus</taxon>
    </lineage>
</organism>
<proteinExistence type="predicted"/>
<dbReference type="EMBL" id="OCNK01000006">
    <property type="protein sequence ID" value="SOE03198.1"/>
    <property type="molecule type" value="Genomic_DNA"/>
</dbReference>
<dbReference type="Proteomes" id="UP000219482">
    <property type="component" value="Unassembled WGS sequence"/>
</dbReference>
<evidence type="ECO:0000313" key="3">
    <source>
        <dbReference type="Proteomes" id="UP000219482"/>
    </source>
</evidence>
<sequence>MSEQSAEGSGQGEEKGAGVERGGMEEATGVPLTETEIETSKKPEDRDSNV</sequence>
<feature type="compositionally biased region" description="Basic and acidic residues" evidence="1">
    <location>
        <begin position="12"/>
        <end position="24"/>
    </location>
</feature>
<dbReference type="AlphaFoldDB" id="A0A286H5Z8"/>
<dbReference type="RefSeq" id="WP_159961817.1">
    <property type="nucleotide sequence ID" value="NZ_OCNK01000006.1"/>
</dbReference>
<protein>
    <submittedName>
        <fullName evidence="2">Uncharacterized protein</fullName>
    </submittedName>
</protein>
<feature type="compositionally biased region" description="Basic and acidic residues" evidence="1">
    <location>
        <begin position="38"/>
        <end position="50"/>
    </location>
</feature>